<reference evidence="1" key="2">
    <citation type="submission" date="2015-06" db="UniProtKB">
        <authorList>
            <consortium name="EnsemblPlants"/>
        </authorList>
    </citation>
    <scope>IDENTIFICATION</scope>
    <source>
        <strain evidence="1">DM1-3 516 R44</strain>
    </source>
</reference>
<keyword evidence="2" id="KW-1185">Reference proteome</keyword>
<dbReference type="Gramene" id="PGSC0003DMT400079613">
    <property type="protein sequence ID" value="PGSC0003DMT400079613"/>
    <property type="gene ID" value="PGSC0003DMG400031002"/>
</dbReference>
<dbReference type="HOGENOM" id="CLU_2709685_0_0_1"/>
<dbReference type="AlphaFoldDB" id="M1D255"/>
<dbReference type="Proteomes" id="UP000011115">
    <property type="component" value="Unassembled WGS sequence"/>
</dbReference>
<name>M1D255_SOLTU</name>
<reference evidence="2" key="1">
    <citation type="journal article" date="2011" name="Nature">
        <title>Genome sequence and analysis of the tuber crop potato.</title>
        <authorList>
            <consortium name="The Potato Genome Sequencing Consortium"/>
        </authorList>
    </citation>
    <scope>NUCLEOTIDE SEQUENCE [LARGE SCALE GENOMIC DNA]</scope>
    <source>
        <strain evidence="2">cv. DM1-3 516 R44</strain>
    </source>
</reference>
<dbReference type="PaxDb" id="4113-PGSC0003DMT400079613"/>
<accession>M1D255</accession>
<dbReference type="InParanoid" id="M1D255"/>
<protein>
    <submittedName>
        <fullName evidence="1">Uncharacterized protein</fullName>
    </submittedName>
</protein>
<evidence type="ECO:0000313" key="2">
    <source>
        <dbReference type="Proteomes" id="UP000011115"/>
    </source>
</evidence>
<evidence type="ECO:0000313" key="1">
    <source>
        <dbReference type="EnsemblPlants" id="PGSC0003DMT400079613"/>
    </source>
</evidence>
<organism evidence="1 2">
    <name type="scientific">Solanum tuberosum</name>
    <name type="common">Potato</name>
    <dbReference type="NCBI Taxonomy" id="4113"/>
    <lineage>
        <taxon>Eukaryota</taxon>
        <taxon>Viridiplantae</taxon>
        <taxon>Streptophyta</taxon>
        <taxon>Embryophyta</taxon>
        <taxon>Tracheophyta</taxon>
        <taxon>Spermatophyta</taxon>
        <taxon>Magnoliopsida</taxon>
        <taxon>eudicotyledons</taxon>
        <taxon>Gunneridae</taxon>
        <taxon>Pentapetalae</taxon>
        <taxon>asterids</taxon>
        <taxon>lamiids</taxon>
        <taxon>Solanales</taxon>
        <taxon>Solanaceae</taxon>
        <taxon>Solanoideae</taxon>
        <taxon>Solaneae</taxon>
        <taxon>Solanum</taxon>
    </lineage>
</organism>
<proteinExistence type="predicted"/>
<sequence length="73" mass="8453">MFKIPLKHILIRILAYKYISNSQPKAPLNIGNFHLSQRPEHLQEHAQKVLVALLRNTFIRVLVLAKVVHPCSF</sequence>
<dbReference type="EnsemblPlants" id="PGSC0003DMT400079613">
    <property type="protein sequence ID" value="PGSC0003DMT400079613"/>
    <property type="gene ID" value="PGSC0003DMG400031002"/>
</dbReference>